<dbReference type="Pfam" id="PF03354">
    <property type="entry name" value="TerL_ATPase"/>
    <property type="match status" value="1"/>
</dbReference>
<evidence type="ECO:0000313" key="4">
    <source>
        <dbReference type="Proteomes" id="UP000287547"/>
    </source>
</evidence>
<dbReference type="Gene3D" id="3.40.50.300">
    <property type="entry name" value="P-loop containing nucleotide triphosphate hydrolases"/>
    <property type="match status" value="1"/>
</dbReference>
<dbReference type="Pfam" id="PF20441">
    <property type="entry name" value="TerL_nuclease"/>
    <property type="match status" value="1"/>
</dbReference>
<dbReference type="RefSeq" id="WP_037253825.1">
    <property type="nucleotide sequence ID" value="NZ_QHKI01000056.1"/>
</dbReference>
<dbReference type="OrthoDB" id="3197057at2"/>
<gene>
    <name evidence="3" type="ORF">DMH04_41350</name>
</gene>
<feature type="domain" description="Terminase large subunit-like ATPase" evidence="1">
    <location>
        <begin position="86"/>
        <end position="263"/>
    </location>
</feature>
<dbReference type="EMBL" id="QHKI01000056">
    <property type="protein sequence ID" value="RSM73461.1"/>
    <property type="molecule type" value="Genomic_DNA"/>
</dbReference>
<organism evidence="3 4">
    <name type="scientific">Kibdelosporangium aridum</name>
    <dbReference type="NCBI Taxonomy" id="2030"/>
    <lineage>
        <taxon>Bacteria</taxon>
        <taxon>Bacillati</taxon>
        <taxon>Actinomycetota</taxon>
        <taxon>Actinomycetes</taxon>
        <taxon>Pseudonocardiales</taxon>
        <taxon>Pseudonocardiaceae</taxon>
        <taxon>Kibdelosporangium</taxon>
    </lineage>
</organism>
<dbReference type="AlphaFoldDB" id="A0A428YUZ9"/>
<dbReference type="PANTHER" id="PTHR41287:SF1">
    <property type="entry name" value="PROTEIN YMFN"/>
    <property type="match status" value="1"/>
</dbReference>
<dbReference type="InterPro" id="IPR046462">
    <property type="entry name" value="TerL_nuclease"/>
</dbReference>
<comment type="caution">
    <text evidence="3">The sequence shown here is derived from an EMBL/GenBank/DDBJ whole genome shotgun (WGS) entry which is preliminary data.</text>
</comment>
<reference evidence="3 4" key="1">
    <citation type="submission" date="2018-05" db="EMBL/GenBank/DDBJ databases">
        <title>Evolution of GPA BGCs.</title>
        <authorList>
            <person name="Waglechner N."/>
            <person name="Wright G.D."/>
        </authorList>
    </citation>
    <scope>NUCLEOTIDE SEQUENCE [LARGE SCALE GENOMIC DNA]</scope>
    <source>
        <strain evidence="3 4">A82846</strain>
    </source>
</reference>
<dbReference type="InterPro" id="IPR046461">
    <property type="entry name" value="TerL_ATPase"/>
</dbReference>
<sequence length="579" mass="64094">MTTTIPSTDLPVPREALLELGLTEEQIAEAEASRPLTLAFQANEQPNAYFDVERVKKALKALAQFKHTKGRWAGKPMTIAGGGLAPWQVVWVIAPVFGWVYFDEEADAVVRVVRAVWVEVPRKNGKSTVSSGIANILLLADGEMGAEVYAAAGSLDQAKRVFDDAKRMCLTSKHARSKVRALAEVISVPHTGGVFRALSKIAEVAHGLNVHGGVVDEVHVYKSRHLVDAIETGTGARAQPLIIFITTADEATEGSIYDEKHSYTRKVADRVVLDPSHYGVIWAAEDTDDPFAEETWRKANPGLGVSPSLTYIRKEANKAQTTPSYFPTFCRLHLNRRMRDTSRLIDLNQWDGTAGMTDLARLAGRRAWGGLDLSAVSDFTAWWMGVESWQAGVELEMFWRFYVPADRVDDLARQLQVPLKQWIKEGFVKATEGNVIDYSVIKADALVDCKRVDMQRISYDRMFAGQMVQELDAELKGVEMAPVAQTFLGTSPAIKEMQRLLGKSGQQDGPGRIRHGGNPVARWMASVVEVKNDGQDNLRLVKPDRQKAQARIDGISACVNGLDGYLRRPKQKKYQAHTA</sequence>
<accession>A0A428YUZ9</accession>
<dbReference type="InterPro" id="IPR005021">
    <property type="entry name" value="Terminase_largesu-like"/>
</dbReference>
<name>A0A428YUZ9_KIBAR</name>
<evidence type="ECO:0000313" key="3">
    <source>
        <dbReference type="EMBL" id="RSM73461.1"/>
    </source>
</evidence>
<feature type="domain" description="Terminase large subunit-like endonuclease" evidence="2">
    <location>
        <begin position="274"/>
        <end position="560"/>
    </location>
</feature>
<protein>
    <submittedName>
        <fullName evidence="3">Terminase large subunit</fullName>
    </submittedName>
</protein>
<dbReference type="Proteomes" id="UP000287547">
    <property type="component" value="Unassembled WGS sequence"/>
</dbReference>
<proteinExistence type="predicted"/>
<dbReference type="InterPro" id="IPR027417">
    <property type="entry name" value="P-loop_NTPase"/>
</dbReference>
<evidence type="ECO:0000259" key="2">
    <source>
        <dbReference type="Pfam" id="PF20441"/>
    </source>
</evidence>
<evidence type="ECO:0000259" key="1">
    <source>
        <dbReference type="Pfam" id="PF03354"/>
    </source>
</evidence>
<dbReference type="GO" id="GO:0004519">
    <property type="term" value="F:endonuclease activity"/>
    <property type="evidence" value="ECO:0007669"/>
    <property type="project" value="InterPro"/>
</dbReference>
<dbReference type="PANTHER" id="PTHR41287">
    <property type="match status" value="1"/>
</dbReference>